<dbReference type="PANTHER" id="PTHR43523:SF17">
    <property type="entry name" value="INACTIVE GLUCOSE-1-PHOSPHATE ADENYLYLTRANSFERASE SMALL SUBUNIT 2, CHLOROPLASTIC"/>
    <property type="match status" value="1"/>
</dbReference>
<keyword evidence="6" id="KW-0808">Transferase</keyword>
<comment type="similarity">
    <text evidence="3">Belongs to the bacterial/plant glucose-1-phosphate adenylyltransferase family.</text>
</comment>
<dbReference type="Pfam" id="PF00885">
    <property type="entry name" value="DMRL_synthase"/>
    <property type="match status" value="1"/>
</dbReference>
<gene>
    <name evidence="10" type="ORF">FH972_008529</name>
</gene>
<evidence type="ECO:0000256" key="1">
    <source>
        <dbReference type="ARBA" id="ARBA00004917"/>
    </source>
</evidence>
<dbReference type="NCBIfam" id="TIGR00114">
    <property type="entry name" value="lumazine-synth"/>
    <property type="match status" value="1"/>
</dbReference>
<dbReference type="Proteomes" id="UP000327013">
    <property type="component" value="Chromosome 3"/>
</dbReference>
<dbReference type="HAMAP" id="MF_00178">
    <property type="entry name" value="Lumazine_synth"/>
    <property type="match status" value="1"/>
</dbReference>
<proteinExistence type="inferred from homology"/>
<evidence type="ECO:0000256" key="3">
    <source>
        <dbReference type="ARBA" id="ARBA00010443"/>
    </source>
</evidence>
<dbReference type="GO" id="GO:0009231">
    <property type="term" value="P:riboflavin biosynthetic process"/>
    <property type="evidence" value="ECO:0007669"/>
    <property type="project" value="UniProtKB-UniPathway"/>
</dbReference>
<evidence type="ECO:0000259" key="9">
    <source>
        <dbReference type="PROSITE" id="PS51286"/>
    </source>
</evidence>
<dbReference type="InterPro" id="IPR036467">
    <property type="entry name" value="LS/RS_sf"/>
</dbReference>
<dbReference type="EMBL" id="CM017323">
    <property type="protein sequence ID" value="KAE8022754.1"/>
    <property type="molecule type" value="Genomic_DNA"/>
</dbReference>
<dbReference type="InterPro" id="IPR011004">
    <property type="entry name" value="Trimer_LpxA-like_sf"/>
</dbReference>
<dbReference type="InterPro" id="IPR011831">
    <property type="entry name" value="ADP-Glc_PPase"/>
</dbReference>
<dbReference type="InterPro" id="IPR029044">
    <property type="entry name" value="Nucleotide-diphossugar_trans"/>
</dbReference>
<sequence>MARAVPSCFFHAPLLLLTTPSHSPFPFRRKVVARFNEIVTKQLLEGALGTFRNYSVKDEDIDVVWVPGSFEIGAVAERLGKSGKYHAILCIGAVIRGDTSHYDAVANSAASGVLSAGLNSGVPCIFGVLTCDDMDQALNRAGGKSGNKGAETALTASVAAIVFGDGSESRLYPLTKRRTEGAIPIAANYRLVDAVVSNCINSNINKIYALTQFNSTSLNSHLSRAYSRVGLGKEGFLEVIAAFQSLEDKGWFQGAADAVRRCLWVMAEYPVTEFLILPGHHLYKMDYQKIIKAHRKSEADITIAALGALRDQDTGFGFLEVNSENQVLEFRLKSESEPVSLVESSRKCNDTAYCNLSSMGIYLINRDIIVQLLKEHFPKANDFTSEVIPGAISIGMKIQAFIFDGYWEDMRSIEAFYQANMQSTKKANMGFNFFDKESPIYTLPRVLPPTHMSDAVIIDSIIGDGCILGRCKIKGTVVGTRTRVGDGAVIEDSVIMGSDIYQMEDIQESGMDRKGVDIPIGIGEDAQIRKAIVDKSARIGKNVLIINKDNVQEGNNEANGYVISGGIVVVLPSAFSSGGSLKLLPLCKSYDGLIFSTISGISLMVSHGIGSLGLDDEDDDDDDPLDIKPPVKRKKQQKSKLLEDSDGMDWCMRARKVALKSIEARGLTRTMEDLVTVKKKKKKSKNKKFGNKEKINKKLEEDLFNDSEDGFELHDMRNFDDADVLRRNVSMMAGGMLEEKKEKTMEEFVQRLSQFSGPSDRRKEINLNKDIVEAQTAEEVLEVTAETIMAVGKGLSPSPLSPLNIATALHRIAKNMEQVSMMETRRLAFARQREMSMLVGIAMKALPECSAQGISNISWALSKIGGELLYLSEMDRVAEVAFTKVGEFNSQNVANVAGAFASMQHSAPELFSELSKRASDISHTFQEQELAQVLWAFASLYEPADPLLESLDNVFMDASQFKCCLSKETSNINEESGVDISRDLGFEQVLGSPVLNFNRDQLGNIAWSYAVFGQMDRNFFSHVWRTLSRFEEQRISEQYREDIMFASQVHLVNQCLKLEWPHLQLSLRSALEEKIARARKTKRFNKKVTSSFQKEVARLLFSTGLDWVREYIVDGYALDAVLVDKKVALEIDGPTHFSRNTGAPLGHTQLKRRYMTAAGWKVYSLSHQENFKEIVRRLQRKEKEC</sequence>
<organism evidence="10 11">
    <name type="scientific">Carpinus fangiana</name>
    <dbReference type="NCBI Taxonomy" id="176857"/>
    <lineage>
        <taxon>Eukaryota</taxon>
        <taxon>Viridiplantae</taxon>
        <taxon>Streptophyta</taxon>
        <taxon>Embryophyta</taxon>
        <taxon>Tracheophyta</taxon>
        <taxon>Spermatophyta</taxon>
        <taxon>Magnoliopsida</taxon>
        <taxon>eudicotyledons</taxon>
        <taxon>Gunneridae</taxon>
        <taxon>Pentapetalae</taxon>
        <taxon>rosids</taxon>
        <taxon>fabids</taxon>
        <taxon>Fagales</taxon>
        <taxon>Betulaceae</taxon>
        <taxon>Carpinus</taxon>
    </lineage>
</organism>
<dbReference type="SMART" id="SM00952">
    <property type="entry name" value="RAP"/>
    <property type="match status" value="1"/>
</dbReference>
<dbReference type="UniPathway" id="UPA00275">
    <property type="reaction ID" value="UER00404"/>
</dbReference>
<evidence type="ECO:0000313" key="10">
    <source>
        <dbReference type="EMBL" id="KAE8022754.1"/>
    </source>
</evidence>
<dbReference type="SUPFAM" id="SSF52121">
    <property type="entry name" value="Lumazine synthase"/>
    <property type="match status" value="1"/>
</dbReference>
<dbReference type="Gene3D" id="3.90.550.10">
    <property type="entry name" value="Spore Coat Polysaccharide Biosynthesis Protein SpsA, Chain A"/>
    <property type="match status" value="1"/>
</dbReference>
<feature type="compositionally biased region" description="Acidic residues" evidence="8">
    <location>
        <begin position="615"/>
        <end position="624"/>
    </location>
</feature>
<accession>A0A5N6R2D6</accession>
<dbReference type="Gene3D" id="3.40.50.960">
    <property type="entry name" value="Lumazine/riboflavin synthase"/>
    <property type="match status" value="1"/>
</dbReference>
<comment type="catalytic activity">
    <reaction evidence="7">
        <text>(2S)-2-hydroxy-3-oxobutyl phosphate + 5-amino-6-(D-ribitylamino)uracil = 6,7-dimethyl-8-(1-D-ribityl)lumazine + phosphate + 2 H2O + H(+)</text>
        <dbReference type="Rhea" id="RHEA:26152"/>
        <dbReference type="ChEBI" id="CHEBI:15377"/>
        <dbReference type="ChEBI" id="CHEBI:15378"/>
        <dbReference type="ChEBI" id="CHEBI:15934"/>
        <dbReference type="ChEBI" id="CHEBI:43474"/>
        <dbReference type="ChEBI" id="CHEBI:58201"/>
        <dbReference type="ChEBI" id="CHEBI:58830"/>
        <dbReference type="EC" id="2.5.1.78"/>
    </reaction>
</comment>
<dbReference type="Gene3D" id="2.160.10.10">
    <property type="entry name" value="Hexapeptide repeat proteins"/>
    <property type="match status" value="1"/>
</dbReference>
<feature type="region of interest" description="Disordered" evidence="8">
    <location>
        <begin position="615"/>
        <end position="639"/>
    </location>
</feature>
<dbReference type="Pfam" id="PF00483">
    <property type="entry name" value="NTP_transferase"/>
    <property type="match status" value="1"/>
</dbReference>
<evidence type="ECO:0000256" key="7">
    <source>
        <dbReference type="ARBA" id="ARBA00048785"/>
    </source>
</evidence>
<dbReference type="SUPFAM" id="SSF51161">
    <property type="entry name" value="Trimeric LpxA-like enzymes"/>
    <property type="match status" value="1"/>
</dbReference>
<evidence type="ECO:0000313" key="11">
    <source>
        <dbReference type="Proteomes" id="UP000327013"/>
    </source>
</evidence>
<comment type="similarity">
    <text evidence="2">Belongs to the DMRL synthase family.</text>
</comment>
<dbReference type="SUPFAM" id="SSF53448">
    <property type="entry name" value="Nucleotide-diphospho-sugar transferases"/>
    <property type="match status" value="1"/>
</dbReference>
<evidence type="ECO:0000256" key="4">
    <source>
        <dbReference type="ARBA" id="ARBA00012664"/>
    </source>
</evidence>
<dbReference type="CDD" id="cd02508">
    <property type="entry name" value="ADP_Glucose_PP"/>
    <property type="match status" value="1"/>
</dbReference>
<dbReference type="PANTHER" id="PTHR43523">
    <property type="entry name" value="GLUCOSE-1-PHOSPHATE ADENYLYLTRANSFERASE-RELATED"/>
    <property type="match status" value="1"/>
</dbReference>
<dbReference type="CDD" id="cd09209">
    <property type="entry name" value="Lumazine_synthase-I"/>
    <property type="match status" value="1"/>
</dbReference>
<dbReference type="InterPro" id="IPR034964">
    <property type="entry name" value="LS"/>
</dbReference>
<dbReference type="GO" id="GO:0008878">
    <property type="term" value="F:glucose-1-phosphate adenylyltransferase activity"/>
    <property type="evidence" value="ECO:0007669"/>
    <property type="project" value="InterPro"/>
</dbReference>
<dbReference type="AlphaFoldDB" id="A0A5N6R2D6"/>
<evidence type="ECO:0000256" key="2">
    <source>
        <dbReference type="ARBA" id="ARBA00007424"/>
    </source>
</evidence>
<reference evidence="10 11" key="1">
    <citation type="submission" date="2019-06" db="EMBL/GenBank/DDBJ databases">
        <title>A chromosomal-level reference genome of Carpinus fangiana (Coryloideae, Betulaceae).</title>
        <authorList>
            <person name="Yang X."/>
            <person name="Wang Z."/>
            <person name="Zhang L."/>
            <person name="Hao G."/>
            <person name="Liu J."/>
            <person name="Yang Y."/>
        </authorList>
    </citation>
    <scope>NUCLEOTIDE SEQUENCE [LARGE SCALE GENOMIC DNA]</scope>
    <source>
        <strain evidence="10">Cfa_2016G</strain>
        <tissue evidence="10">Leaf</tissue>
    </source>
</reference>
<dbReference type="EC" id="2.5.1.78" evidence="4"/>
<dbReference type="Gene3D" id="3.40.960.10">
    <property type="entry name" value="VSR Endonuclease"/>
    <property type="match status" value="1"/>
</dbReference>
<feature type="domain" description="RAP" evidence="9">
    <location>
        <begin position="1127"/>
        <end position="1185"/>
    </location>
</feature>
<keyword evidence="11" id="KW-1185">Reference proteome</keyword>
<dbReference type="OrthoDB" id="385235at2759"/>
<dbReference type="CDD" id="cd04651">
    <property type="entry name" value="LbH_G1P_AT_C"/>
    <property type="match status" value="1"/>
</dbReference>
<keyword evidence="5" id="KW-0686">Riboflavin biosynthesis</keyword>
<dbReference type="GO" id="GO:0005978">
    <property type="term" value="P:glycogen biosynthetic process"/>
    <property type="evidence" value="ECO:0007669"/>
    <property type="project" value="InterPro"/>
</dbReference>
<dbReference type="GO" id="GO:0000906">
    <property type="term" value="F:6,7-dimethyl-8-ribityllumazine synthase activity"/>
    <property type="evidence" value="ECO:0007669"/>
    <property type="project" value="UniProtKB-EC"/>
</dbReference>
<dbReference type="InterPro" id="IPR005835">
    <property type="entry name" value="NTP_transferase_dom"/>
</dbReference>
<dbReference type="InterPro" id="IPR013584">
    <property type="entry name" value="RAP"/>
</dbReference>
<evidence type="ECO:0000256" key="8">
    <source>
        <dbReference type="SAM" id="MobiDB-lite"/>
    </source>
</evidence>
<dbReference type="Pfam" id="PF25247">
    <property type="entry name" value="LbH_GLGC"/>
    <property type="match status" value="1"/>
</dbReference>
<name>A0A5N6R2D6_9ROSI</name>
<comment type="pathway">
    <text evidence="1">Cofactor biosynthesis; riboflavin biosynthesis; riboflavin from 2-hydroxy-3-oxobutyl phosphate and 5-amino-6-(D-ribitylamino)uracil: step 1/2.</text>
</comment>
<dbReference type="GO" id="GO:0009349">
    <property type="term" value="C:riboflavin synthase complex"/>
    <property type="evidence" value="ECO:0007669"/>
    <property type="project" value="InterPro"/>
</dbReference>
<dbReference type="InterPro" id="IPR002180">
    <property type="entry name" value="LS/RS"/>
</dbReference>
<evidence type="ECO:0000256" key="6">
    <source>
        <dbReference type="ARBA" id="ARBA00022679"/>
    </source>
</evidence>
<evidence type="ECO:0000256" key="5">
    <source>
        <dbReference type="ARBA" id="ARBA00022619"/>
    </source>
</evidence>
<dbReference type="Pfam" id="PF08373">
    <property type="entry name" value="RAP"/>
    <property type="match status" value="1"/>
</dbReference>
<dbReference type="PROSITE" id="PS51286">
    <property type="entry name" value="RAP"/>
    <property type="match status" value="1"/>
</dbReference>
<protein>
    <recommendedName>
        <fullName evidence="4">6,7-dimethyl-8-ribityllumazine synthase</fullName>
        <ecNumber evidence="4">2.5.1.78</ecNumber>
    </recommendedName>
</protein>